<comment type="function">
    <text evidence="9">Mediates both low-affinity uptake and efflux of sugar across the membrane.</text>
</comment>
<evidence type="ECO:0000256" key="7">
    <source>
        <dbReference type="ARBA" id="ARBA00022989"/>
    </source>
</evidence>
<evidence type="ECO:0000256" key="5">
    <source>
        <dbReference type="ARBA" id="ARBA00022692"/>
    </source>
</evidence>
<keyword evidence="8 9" id="KW-0472">Membrane</keyword>
<reference evidence="10" key="1">
    <citation type="submission" date="2024-03" db="EMBL/GenBank/DDBJ databases">
        <title>WGS assembly of Saponaria officinalis var. Norfolk2.</title>
        <authorList>
            <person name="Jenkins J."/>
            <person name="Shu S."/>
            <person name="Grimwood J."/>
            <person name="Barry K."/>
            <person name="Goodstein D."/>
            <person name="Schmutz J."/>
            <person name="Leebens-Mack J."/>
            <person name="Osbourn A."/>
        </authorList>
    </citation>
    <scope>NUCLEOTIDE SEQUENCE [LARGE SCALE GENOMIC DNA]</scope>
    <source>
        <strain evidence="10">JIC</strain>
    </source>
</reference>
<evidence type="ECO:0000313" key="10">
    <source>
        <dbReference type="EMBL" id="KAK9748858.1"/>
    </source>
</evidence>
<dbReference type="GO" id="GO:0051119">
    <property type="term" value="F:sugar transmembrane transporter activity"/>
    <property type="evidence" value="ECO:0007669"/>
    <property type="project" value="InterPro"/>
</dbReference>
<dbReference type="FunFam" id="1.20.1280.290:FF:000002">
    <property type="entry name" value="Bidirectional sugar transporter SWEET"/>
    <property type="match status" value="1"/>
</dbReference>
<keyword evidence="7 9" id="KW-1133">Transmembrane helix</keyword>
<evidence type="ECO:0000256" key="1">
    <source>
        <dbReference type="ARBA" id="ARBA00004127"/>
    </source>
</evidence>
<dbReference type="PANTHER" id="PTHR10791">
    <property type="entry name" value="RAG1-ACTIVATING PROTEIN 1"/>
    <property type="match status" value="1"/>
</dbReference>
<dbReference type="InterPro" id="IPR004316">
    <property type="entry name" value="SWEET_rpt"/>
</dbReference>
<dbReference type="InterPro" id="IPR047664">
    <property type="entry name" value="SWEET"/>
</dbReference>
<feature type="transmembrane region" description="Helical" evidence="9">
    <location>
        <begin position="88"/>
        <end position="108"/>
    </location>
</feature>
<evidence type="ECO:0000256" key="4">
    <source>
        <dbReference type="ARBA" id="ARBA00022597"/>
    </source>
</evidence>
<comment type="similarity">
    <text evidence="2 9">Belongs to the SWEET sugar transporter family.</text>
</comment>
<evidence type="ECO:0000256" key="8">
    <source>
        <dbReference type="ARBA" id="ARBA00023136"/>
    </source>
</evidence>
<dbReference type="PANTHER" id="PTHR10791:SF44">
    <property type="entry name" value="BIDIRECTIONAL SUGAR TRANSPORTER SWEET1"/>
    <property type="match status" value="1"/>
</dbReference>
<feature type="transmembrane region" description="Helical" evidence="9">
    <location>
        <begin position="22"/>
        <end position="45"/>
    </location>
</feature>
<keyword evidence="5 9" id="KW-0812">Transmembrane</keyword>
<feature type="transmembrane region" description="Helical" evidence="9">
    <location>
        <begin position="149"/>
        <end position="176"/>
    </location>
</feature>
<comment type="caution">
    <text evidence="9">Lacks conserved residue(s) required for the propagation of feature annotation.</text>
</comment>
<dbReference type="GO" id="GO:0012505">
    <property type="term" value="C:endomembrane system"/>
    <property type="evidence" value="ECO:0007669"/>
    <property type="project" value="UniProtKB-SubCell"/>
</dbReference>
<sequence>MALLSNLLSSWYGLPFVSTNNILFTTINGTGVIIEIIYVLIFLIVAPKKEKLKIGSLFALVLAIFATVALVSRLALRGDTRRMFCGVAASVFSIIMYGSPLSVIRLVIKTKSVEYMPFLLSLFSFLCGTSWLVFGLLGHDLFVAVSASIHITSVFMVPSGIGCGLGGMQLILYFTYYDNYYCLDQKNTSIDISAELGLSPSVKAHQTSQHVKPNTKPSFNGHVYINPSFNVHVYTNPTFNQHV</sequence>
<evidence type="ECO:0000256" key="9">
    <source>
        <dbReference type="RuleBase" id="RU910715"/>
    </source>
</evidence>
<keyword evidence="3 9" id="KW-0813">Transport</keyword>
<proteinExistence type="inferred from homology"/>
<feature type="transmembrane region" description="Helical" evidence="9">
    <location>
        <begin position="57"/>
        <end position="76"/>
    </location>
</feature>
<dbReference type="GO" id="GO:0016020">
    <property type="term" value="C:membrane"/>
    <property type="evidence" value="ECO:0007669"/>
    <property type="project" value="InterPro"/>
</dbReference>
<keyword evidence="6" id="KW-0677">Repeat</keyword>
<protein>
    <recommendedName>
        <fullName evidence="9">Bidirectional sugar transporter SWEET</fullName>
    </recommendedName>
</protein>
<dbReference type="EMBL" id="JBDFQZ010000002">
    <property type="protein sequence ID" value="KAK9748858.1"/>
    <property type="molecule type" value="Genomic_DNA"/>
</dbReference>
<dbReference type="AlphaFoldDB" id="A0AAW1MKT2"/>
<accession>A0AAW1MKT2</accession>
<dbReference type="Pfam" id="PF03083">
    <property type="entry name" value="MtN3_slv"/>
    <property type="match status" value="1"/>
</dbReference>
<keyword evidence="11" id="KW-1185">Reference proteome</keyword>
<evidence type="ECO:0000256" key="6">
    <source>
        <dbReference type="ARBA" id="ARBA00022737"/>
    </source>
</evidence>
<comment type="subcellular location">
    <subcellularLocation>
        <location evidence="1">Endomembrane system</location>
        <topology evidence="1">Multi-pass membrane protein</topology>
    </subcellularLocation>
</comment>
<evidence type="ECO:0000256" key="2">
    <source>
        <dbReference type="ARBA" id="ARBA00007809"/>
    </source>
</evidence>
<comment type="caution">
    <text evidence="10">The sequence shown here is derived from an EMBL/GenBank/DDBJ whole genome shotgun (WGS) entry which is preliminary data.</text>
</comment>
<dbReference type="Proteomes" id="UP001443914">
    <property type="component" value="Unassembled WGS sequence"/>
</dbReference>
<organism evidence="10 11">
    <name type="scientific">Saponaria officinalis</name>
    <name type="common">Common soapwort</name>
    <name type="synonym">Lychnis saponaria</name>
    <dbReference type="NCBI Taxonomy" id="3572"/>
    <lineage>
        <taxon>Eukaryota</taxon>
        <taxon>Viridiplantae</taxon>
        <taxon>Streptophyta</taxon>
        <taxon>Embryophyta</taxon>
        <taxon>Tracheophyta</taxon>
        <taxon>Spermatophyta</taxon>
        <taxon>Magnoliopsida</taxon>
        <taxon>eudicotyledons</taxon>
        <taxon>Gunneridae</taxon>
        <taxon>Pentapetalae</taxon>
        <taxon>Caryophyllales</taxon>
        <taxon>Caryophyllaceae</taxon>
        <taxon>Caryophylleae</taxon>
        <taxon>Saponaria</taxon>
    </lineage>
</organism>
<evidence type="ECO:0000256" key="3">
    <source>
        <dbReference type="ARBA" id="ARBA00022448"/>
    </source>
</evidence>
<keyword evidence="4 9" id="KW-0762">Sugar transport</keyword>
<feature type="transmembrane region" description="Helical" evidence="9">
    <location>
        <begin position="115"/>
        <end position="137"/>
    </location>
</feature>
<name>A0AAW1MKT2_SAPOF</name>
<evidence type="ECO:0000313" key="11">
    <source>
        <dbReference type="Proteomes" id="UP001443914"/>
    </source>
</evidence>
<dbReference type="GO" id="GO:0051260">
    <property type="term" value="P:protein homooligomerization"/>
    <property type="evidence" value="ECO:0007669"/>
    <property type="project" value="UniProtKB-ARBA"/>
</dbReference>
<dbReference type="Gene3D" id="1.20.1280.290">
    <property type="match status" value="1"/>
</dbReference>
<gene>
    <name evidence="10" type="ORF">RND81_02G085700</name>
</gene>